<feature type="transmembrane region" description="Helical" evidence="5">
    <location>
        <begin position="110"/>
        <end position="135"/>
    </location>
</feature>
<comment type="subcellular location">
    <subcellularLocation>
        <location evidence="1">Membrane</location>
        <topology evidence="1">Multi-pass membrane protein</topology>
    </subcellularLocation>
</comment>
<name>A0A8X6KD08_TRICU</name>
<keyword evidence="2 5" id="KW-0812">Transmembrane</keyword>
<dbReference type="GO" id="GO:0022857">
    <property type="term" value="F:transmembrane transporter activity"/>
    <property type="evidence" value="ECO:0007669"/>
    <property type="project" value="InterPro"/>
</dbReference>
<protein>
    <submittedName>
        <fullName evidence="7">Organic cation transporter protein</fullName>
    </submittedName>
</protein>
<dbReference type="InterPro" id="IPR005828">
    <property type="entry name" value="MFS_sugar_transport-like"/>
</dbReference>
<comment type="caution">
    <text evidence="7">The sequence shown here is derived from an EMBL/GenBank/DDBJ whole genome shotgun (WGS) entry which is preliminary data.</text>
</comment>
<evidence type="ECO:0000256" key="5">
    <source>
        <dbReference type="SAM" id="Phobius"/>
    </source>
</evidence>
<reference evidence="7" key="1">
    <citation type="submission" date="2020-07" db="EMBL/GenBank/DDBJ databases">
        <title>Multicomponent nature underlies the extraordinary mechanical properties of spider dragline silk.</title>
        <authorList>
            <person name="Kono N."/>
            <person name="Nakamura H."/>
            <person name="Mori M."/>
            <person name="Yoshida Y."/>
            <person name="Ohtoshi R."/>
            <person name="Malay A.D."/>
            <person name="Moran D.A.P."/>
            <person name="Tomita M."/>
            <person name="Numata K."/>
            <person name="Arakawa K."/>
        </authorList>
    </citation>
    <scope>NUCLEOTIDE SEQUENCE</scope>
</reference>
<evidence type="ECO:0000313" key="8">
    <source>
        <dbReference type="Proteomes" id="UP000887116"/>
    </source>
</evidence>
<keyword evidence="3 5" id="KW-1133">Transmembrane helix</keyword>
<dbReference type="Pfam" id="PF00083">
    <property type="entry name" value="Sugar_tr"/>
    <property type="match status" value="1"/>
</dbReference>
<dbReference type="Gene3D" id="1.20.1250.20">
    <property type="entry name" value="MFS general substrate transporter like domains"/>
    <property type="match status" value="1"/>
</dbReference>
<keyword evidence="4 5" id="KW-0472">Membrane</keyword>
<evidence type="ECO:0000256" key="2">
    <source>
        <dbReference type="ARBA" id="ARBA00022692"/>
    </source>
</evidence>
<evidence type="ECO:0000256" key="4">
    <source>
        <dbReference type="ARBA" id="ARBA00023136"/>
    </source>
</evidence>
<dbReference type="OrthoDB" id="5141738at2759"/>
<accession>A0A8X6KD08</accession>
<sequence>MFSSKNISSFISSQIIFLDTAVSHYPHQLRYRHLNISDFHQDHFKHNFAKKETIKCDSWEYDSSVYHSTVLSEDLVCDEDQTSPCQIFLAGYFISSTLFSYLADKYGRRLIIAVSNVIALISAVICIFSTSFLMFGI</sequence>
<gene>
    <name evidence="7" type="primary">Orct_26</name>
    <name evidence="7" type="ORF">TNCT_341261</name>
</gene>
<evidence type="ECO:0000313" key="7">
    <source>
        <dbReference type="EMBL" id="GFQ70041.1"/>
    </source>
</evidence>
<dbReference type="EMBL" id="BMAO01010865">
    <property type="protein sequence ID" value="GFQ70041.1"/>
    <property type="molecule type" value="Genomic_DNA"/>
</dbReference>
<dbReference type="InterPro" id="IPR020846">
    <property type="entry name" value="MFS_dom"/>
</dbReference>
<dbReference type="GO" id="GO:0016020">
    <property type="term" value="C:membrane"/>
    <property type="evidence" value="ECO:0007669"/>
    <property type="project" value="UniProtKB-SubCell"/>
</dbReference>
<dbReference type="AlphaFoldDB" id="A0A8X6KD08"/>
<evidence type="ECO:0000259" key="6">
    <source>
        <dbReference type="PROSITE" id="PS50850"/>
    </source>
</evidence>
<feature type="domain" description="Major facilitator superfamily (MFS) profile" evidence="6">
    <location>
        <begin position="5"/>
        <end position="137"/>
    </location>
</feature>
<dbReference type="InterPro" id="IPR036259">
    <property type="entry name" value="MFS_trans_sf"/>
</dbReference>
<evidence type="ECO:0000256" key="3">
    <source>
        <dbReference type="ARBA" id="ARBA00022989"/>
    </source>
</evidence>
<dbReference type="PROSITE" id="PS50850">
    <property type="entry name" value="MFS"/>
    <property type="match status" value="1"/>
</dbReference>
<proteinExistence type="predicted"/>
<dbReference type="Proteomes" id="UP000887116">
    <property type="component" value="Unassembled WGS sequence"/>
</dbReference>
<keyword evidence="8" id="KW-1185">Reference proteome</keyword>
<organism evidence="7 8">
    <name type="scientific">Trichonephila clavata</name>
    <name type="common">Joro spider</name>
    <name type="synonym">Nephila clavata</name>
    <dbReference type="NCBI Taxonomy" id="2740835"/>
    <lineage>
        <taxon>Eukaryota</taxon>
        <taxon>Metazoa</taxon>
        <taxon>Ecdysozoa</taxon>
        <taxon>Arthropoda</taxon>
        <taxon>Chelicerata</taxon>
        <taxon>Arachnida</taxon>
        <taxon>Araneae</taxon>
        <taxon>Araneomorphae</taxon>
        <taxon>Entelegynae</taxon>
        <taxon>Araneoidea</taxon>
        <taxon>Nephilidae</taxon>
        <taxon>Trichonephila</taxon>
    </lineage>
</organism>
<evidence type="ECO:0000256" key="1">
    <source>
        <dbReference type="ARBA" id="ARBA00004141"/>
    </source>
</evidence>
<dbReference type="SUPFAM" id="SSF103473">
    <property type="entry name" value="MFS general substrate transporter"/>
    <property type="match status" value="1"/>
</dbReference>